<evidence type="ECO:0000313" key="3">
    <source>
        <dbReference type="Proteomes" id="UP000196158"/>
    </source>
</evidence>
<feature type="transmembrane region" description="Helical" evidence="1">
    <location>
        <begin position="286"/>
        <end position="305"/>
    </location>
</feature>
<evidence type="ECO:0000313" key="2">
    <source>
        <dbReference type="EMBL" id="SMN22618.1"/>
    </source>
</evidence>
<keyword evidence="3" id="KW-1185">Reference proteome</keyword>
<keyword evidence="1" id="KW-0472">Membrane</keyword>
<proteinExistence type="predicted"/>
<sequence length="360" mass="41161">MSSQLEKQDLFSTCTIVPFGRNAGEFQLNVCCSMGPEFINKNLPNSTDDWESYITECNGSVTLLTMNQTDNKYIEAMKCYNQWNESNPNCMLLGTFELTWFGPCDEKCNSPENKTLSCTITGNMLIISGDIPEINIMLQTIFTPSLVESYGNLNLPMFGICDTLIKNLNGHVKYFEKRIRKETEETAYKTYLYSRSTKKFFVESRMHLLKLSKAVDECGEFILLLSKMLVDNKITDHKFNNEKFVEKTQNRIAELFIVLKDLKEVQEINRAKTFDSIGKITKTSSYLLAVVLVAIGLKQICPIQLSKIIITKDHLSFVIIIASVIFVLLVLFHFGKDGLAIRLYRYKPVGNFDKKRIETV</sequence>
<protein>
    <submittedName>
        <fullName evidence="2">Uncharacterized protein</fullName>
    </submittedName>
</protein>
<dbReference type="AlphaFoldDB" id="A0A1X7RAC6"/>
<gene>
    <name evidence="2" type="ORF">KASA_0F00033G</name>
</gene>
<dbReference type="EMBL" id="FXLY01000013">
    <property type="protein sequence ID" value="SMN22618.1"/>
    <property type="molecule type" value="Genomic_DNA"/>
</dbReference>
<name>A0A1X7RAC6_9SACH</name>
<keyword evidence="1" id="KW-1133">Transmembrane helix</keyword>
<feature type="transmembrane region" description="Helical" evidence="1">
    <location>
        <begin position="317"/>
        <end position="335"/>
    </location>
</feature>
<reference evidence="2 3" key="1">
    <citation type="submission" date="2017-04" db="EMBL/GenBank/DDBJ databases">
        <authorList>
            <person name="Afonso C.L."/>
            <person name="Miller P.J."/>
            <person name="Scott M.A."/>
            <person name="Spackman E."/>
            <person name="Goraichik I."/>
            <person name="Dimitrov K.M."/>
            <person name="Suarez D.L."/>
            <person name="Swayne D.E."/>
        </authorList>
    </citation>
    <scope>NUCLEOTIDE SEQUENCE [LARGE SCALE GENOMIC DNA]</scope>
</reference>
<accession>A0A1X7RAC6</accession>
<dbReference type="Proteomes" id="UP000196158">
    <property type="component" value="Unassembled WGS sequence"/>
</dbReference>
<organism evidence="2 3">
    <name type="scientific">Maudiozyma saulgeensis</name>
    <dbReference type="NCBI Taxonomy" id="1789683"/>
    <lineage>
        <taxon>Eukaryota</taxon>
        <taxon>Fungi</taxon>
        <taxon>Dikarya</taxon>
        <taxon>Ascomycota</taxon>
        <taxon>Saccharomycotina</taxon>
        <taxon>Saccharomycetes</taxon>
        <taxon>Saccharomycetales</taxon>
        <taxon>Saccharomycetaceae</taxon>
        <taxon>Maudiozyma</taxon>
    </lineage>
</organism>
<keyword evidence="1" id="KW-0812">Transmembrane</keyword>
<evidence type="ECO:0000256" key="1">
    <source>
        <dbReference type="SAM" id="Phobius"/>
    </source>
</evidence>